<name>A0A4U0WGH5_9PEZI</name>
<protein>
    <submittedName>
        <fullName evidence="1">Uncharacterized protein</fullName>
    </submittedName>
</protein>
<evidence type="ECO:0000313" key="2">
    <source>
        <dbReference type="Proteomes" id="UP000309340"/>
    </source>
</evidence>
<keyword evidence="2" id="KW-1185">Reference proteome</keyword>
<organism evidence="1 2">
    <name type="scientific">Friedmanniomyces simplex</name>
    <dbReference type="NCBI Taxonomy" id="329884"/>
    <lineage>
        <taxon>Eukaryota</taxon>
        <taxon>Fungi</taxon>
        <taxon>Dikarya</taxon>
        <taxon>Ascomycota</taxon>
        <taxon>Pezizomycotina</taxon>
        <taxon>Dothideomycetes</taxon>
        <taxon>Dothideomycetidae</taxon>
        <taxon>Mycosphaerellales</taxon>
        <taxon>Teratosphaeriaceae</taxon>
        <taxon>Friedmanniomyces</taxon>
    </lineage>
</organism>
<evidence type="ECO:0000313" key="1">
    <source>
        <dbReference type="EMBL" id="TKA61841.1"/>
    </source>
</evidence>
<gene>
    <name evidence="1" type="ORF">B0A55_11225</name>
</gene>
<comment type="caution">
    <text evidence="1">The sequence shown here is derived from an EMBL/GenBank/DDBJ whole genome shotgun (WGS) entry which is preliminary data.</text>
</comment>
<accession>A0A4U0WGH5</accession>
<dbReference type="EMBL" id="NAJQ01001160">
    <property type="protein sequence ID" value="TKA61841.1"/>
    <property type="molecule type" value="Genomic_DNA"/>
</dbReference>
<sequence>MVRFFYYFDYSDACDKTNPDSLPPLIFNMAARKFADLADSEWQSPDFADAASLVFTTAAHAVHKLRDIIINVATKHAEALSKHEYGVLFLAALSAEPALGSAFWLKQVEAATLNMAKWPAHILKSCAYPTGCGSMVSAGCAVLDITFLYCTKCGSTVKSASL</sequence>
<reference evidence="1 2" key="1">
    <citation type="submission" date="2017-03" db="EMBL/GenBank/DDBJ databases">
        <title>Genomes of endolithic fungi from Antarctica.</title>
        <authorList>
            <person name="Coleine C."/>
            <person name="Masonjones S."/>
            <person name="Stajich J.E."/>
        </authorList>
    </citation>
    <scope>NUCLEOTIDE SEQUENCE [LARGE SCALE GENOMIC DNA]</scope>
    <source>
        <strain evidence="1 2">CCFEE 5184</strain>
    </source>
</reference>
<proteinExistence type="predicted"/>
<dbReference type="OrthoDB" id="6359816at2759"/>
<dbReference type="Proteomes" id="UP000309340">
    <property type="component" value="Unassembled WGS sequence"/>
</dbReference>
<dbReference type="AlphaFoldDB" id="A0A4U0WGH5"/>